<reference evidence="1 2" key="1">
    <citation type="submission" date="2020-08" db="EMBL/GenBank/DDBJ databases">
        <title>Functional genomics of gut bacteria from endangered species of beetles.</title>
        <authorList>
            <person name="Carlos-Shanley C."/>
        </authorList>
    </citation>
    <scope>NUCLEOTIDE SEQUENCE [LARGE SCALE GENOMIC DNA]</scope>
    <source>
        <strain evidence="1 2">S00245</strain>
    </source>
</reference>
<dbReference type="EMBL" id="JACHLR010000002">
    <property type="protein sequence ID" value="MBB4857509.1"/>
    <property type="molecule type" value="Genomic_DNA"/>
</dbReference>
<dbReference type="SUPFAM" id="SSF53756">
    <property type="entry name" value="UDP-Glycosyltransferase/glycogen phosphorylase"/>
    <property type="match status" value="1"/>
</dbReference>
<name>A0A7W7NVN7_9SPHN</name>
<keyword evidence="2" id="KW-1185">Reference proteome</keyword>
<evidence type="ECO:0000313" key="2">
    <source>
        <dbReference type="Proteomes" id="UP000555448"/>
    </source>
</evidence>
<dbReference type="AlphaFoldDB" id="A0A7W7NVN7"/>
<evidence type="ECO:0000313" key="1">
    <source>
        <dbReference type="EMBL" id="MBB4857509.1"/>
    </source>
</evidence>
<organism evidence="1 2">
    <name type="scientific">Novosphingobium chloroacetimidivorans</name>
    <dbReference type="NCBI Taxonomy" id="1428314"/>
    <lineage>
        <taxon>Bacteria</taxon>
        <taxon>Pseudomonadati</taxon>
        <taxon>Pseudomonadota</taxon>
        <taxon>Alphaproteobacteria</taxon>
        <taxon>Sphingomonadales</taxon>
        <taxon>Sphingomonadaceae</taxon>
        <taxon>Novosphingobium</taxon>
    </lineage>
</organism>
<evidence type="ECO:0008006" key="3">
    <source>
        <dbReference type="Google" id="ProtNLM"/>
    </source>
</evidence>
<dbReference type="Proteomes" id="UP000555448">
    <property type="component" value="Unassembled WGS sequence"/>
</dbReference>
<dbReference type="RefSeq" id="WP_184242775.1">
    <property type="nucleotide sequence ID" value="NZ_JACHLR010000002.1"/>
</dbReference>
<comment type="caution">
    <text evidence="1">The sequence shown here is derived from an EMBL/GenBank/DDBJ whole genome shotgun (WGS) entry which is preliminary data.</text>
</comment>
<sequence length="397" mass="43952">MTLSQAVVVYSIAFPLVGGSHQFLHGLPVAAALSRRRDVTVEIFVPCHADADVARDMLHALGAERVPVTIMTLPAIVDRVLGHFGKSGPLKMLRLSWWCGRLREFQCIVSLERTSTWLCRLPGACPPMVHIPHGVGGARRASGGGVDRRFSLFDLALLAGPADVRWTVEHGLMPPERVFAVGQVKLAGLHRLKKLARRPLFANGRPTILYNPHFHPRRGSWARFGRELISAVKRDGSFNLIVAPHVRLFAEKCPAERQSLEALSDPDWLLVDLGSERCTNMTYTLGADIYLGDFSSQLYEWLIFPRPCVFIDQIADGGRDDSKLPAMWSLGETVTTPDQVVASLHRATASHSRYKARQIETMLDAVGDFRSPADENAADRIVDFIVEGASMPIPQRQ</sequence>
<accession>A0A7W7NVN7</accession>
<dbReference type="Gene3D" id="3.40.50.12580">
    <property type="match status" value="1"/>
</dbReference>
<protein>
    <recommendedName>
        <fullName evidence="3">Glycosyl transferase</fullName>
    </recommendedName>
</protein>
<proteinExistence type="predicted"/>
<dbReference type="InterPro" id="IPR043148">
    <property type="entry name" value="TagF_C"/>
</dbReference>
<gene>
    <name evidence="1" type="ORF">HNO88_000816</name>
</gene>